<dbReference type="Pfam" id="PF00795">
    <property type="entry name" value="CN_hydrolase"/>
    <property type="match status" value="1"/>
</dbReference>
<name>A0A4R3MVB8_9BACI</name>
<dbReference type="InterPro" id="IPR003010">
    <property type="entry name" value="C-N_Hydrolase"/>
</dbReference>
<gene>
    <name evidence="4" type="ORF">EDD68_11333</name>
</gene>
<dbReference type="PANTHER" id="PTHR23088">
    <property type="entry name" value="NITRILASE-RELATED"/>
    <property type="match status" value="1"/>
</dbReference>
<dbReference type="PANTHER" id="PTHR23088:SF27">
    <property type="entry name" value="DEAMINATED GLUTATHIONE AMIDASE"/>
    <property type="match status" value="1"/>
</dbReference>
<accession>A0A4R3MVB8</accession>
<feature type="domain" description="CN hydrolase" evidence="3">
    <location>
        <begin position="1"/>
        <end position="247"/>
    </location>
</feature>
<comment type="caution">
    <text evidence="4">The sequence shown here is derived from an EMBL/GenBank/DDBJ whole genome shotgun (WGS) entry which is preliminary data.</text>
</comment>
<evidence type="ECO:0000313" key="4">
    <source>
        <dbReference type="EMBL" id="TCT20470.1"/>
    </source>
</evidence>
<dbReference type="InterPro" id="IPR036526">
    <property type="entry name" value="C-N_Hydrolase_sf"/>
</dbReference>
<dbReference type="SUPFAM" id="SSF56317">
    <property type="entry name" value="Carbon-nitrogen hydrolase"/>
    <property type="match status" value="1"/>
</dbReference>
<dbReference type="CDD" id="cd07572">
    <property type="entry name" value="nit"/>
    <property type="match status" value="1"/>
</dbReference>
<proteinExistence type="inferred from homology"/>
<dbReference type="OrthoDB" id="9811121at2"/>
<organism evidence="4 5">
    <name type="scientific">Melghiribacillus thermohalophilus</name>
    <dbReference type="NCBI Taxonomy" id="1324956"/>
    <lineage>
        <taxon>Bacteria</taxon>
        <taxon>Bacillati</taxon>
        <taxon>Bacillota</taxon>
        <taxon>Bacilli</taxon>
        <taxon>Bacillales</taxon>
        <taxon>Bacillaceae</taxon>
        <taxon>Melghiribacillus</taxon>
    </lineage>
</organism>
<dbReference type="RefSeq" id="WP_132372053.1">
    <property type="nucleotide sequence ID" value="NZ_SMAN01000013.1"/>
</dbReference>
<evidence type="ECO:0000313" key="5">
    <source>
        <dbReference type="Proteomes" id="UP000294650"/>
    </source>
</evidence>
<reference evidence="4 5" key="1">
    <citation type="submission" date="2019-03" db="EMBL/GenBank/DDBJ databases">
        <title>Genomic Encyclopedia of Type Strains, Phase IV (KMG-IV): sequencing the most valuable type-strain genomes for metagenomic binning, comparative biology and taxonomic classification.</title>
        <authorList>
            <person name="Goeker M."/>
        </authorList>
    </citation>
    <scope>NUCLEOTIDE SEQUENCE [LARGE SCALE GENOMIC DNA]</scope>
    <source>
        <strain evidence="4 5">DSM 25894</strain>
    </source>
</reference>
<keyword evidence="2 4" id="KW-0378">Hydrolase</keyword>
<dbReference type="GO" id="GO:0016811">
    <property type="term" value="F:hydrolase activity, acting on carbon-nitrogen (but not peptide) bonds, in linear amides"/>
    <property type="evidence" value="ECO:0007669"/>
    <property type="project" value="InterPro"/>
</dbReference>
<evidence type="ECO:0000259" key="3">
    <source>
        <dbReference type="PROSITE" id="PS50263"/>
    </source>
</evidence>
<dbReference type="Gene3D" id="3.60.110.10">
    <property type="entry name" value="Carbon-nitrogen hydrolase"/>
    <property type="match status" value="1"/>
</dbReference>
<comment type="similarity">
    <text evidence="1">Belongs to the carbon-nitrogen hydrolase superfamily. NIT1/NIT2 family.</text>
</comment>
<protein>
    <submittedName>
        <fullName evidence="4">Putative amidohydrolase</fullName>
    </submittedName>
</protein>
<dbReference type="PROSITE" id="PS50263">
    <property type="entry name" value="CN_HYDROLASE"/>
    <property type="match status" value="1"/>
</dbReference>
<dbReference type="PROSITE" id="PS01227">
    <property type="entry name" value="UPF0012"/>
    <property type="match status" value="1"/>
</dbReference>
<evidence type="ECO:0000256" key="2">
    <source>
        <dbReference type="ARBA" id="ARBA00022801"/>
    </source>
</evidence>
<dbReference type="InterPro" id="IPR001110">
    <property type="entry name" value="UPF0012_CS"/>
</dbReference>
<dbReference type="Proteomes" id="UP000294650">
    <property type="component" value="Unassembled WGS sequence"/>
</dbReference>
<evidence type="ECO:0000256" key="1">
    <source>
        <dbReference type="ARBA" id="ARBA00010613"/>
    </source>
</evidence>
<sequence length="269" mass="30275">MKTAVIQMTSLDNWDENMEKAEAMIDQAANKGADLVALPEYFPIQGRWNDRLKHAENLHGDTVTRLIEKAKTHGVHILGGTILEKSSQGEKAYNTSVLISPKGEILASYRKIHLFDVDIPGKESIRESNYLNPGKEIVTADTSLGTMGLSICYDLRFPELYRALALAGAEIIFVPSAFTLYTGLQHWEALLRARAIENQCYMIAPAQYGTYPPGKMNFGNSMIVDPWGTVVARAPEEETVIYAEIDLKRLKKVRQNMPCFDHRRPELYQ</sequence>
<dbReference type="InterPro" id="IPR045254">
    <property type="entry name" value="Nit1/2_C-N_Hydrolase"/>
</dbReference>
<keyword evidence="5" id="KW-1185">Reference proteome</keyword>
<dbReference type="EMBL" id="SMAN01000013">
    <property type="protein sequence ID" value="TCT20470.1"/>
    <property type="molecule type" value="Genomic_DNA"/>
</dbReference>
<dbReference type="AlphaFoldDB" id="A0A4R3MVB8"/>